<evidence type="ECO:0000256" key="7">
    <source>
        <dbReference type="ARBA" id="ARBA00022490"/>
    </source>
</evidence>
<dbReference type="CDD" id="cd04375">
    <property type="entry name" value="RhoGAP_DLC1"/>
    <property type="match status" value="1"/>
</dbReference>
<accession>A0ABD0YF64</accession>
<evidence type="ECO:0000256" key="17">
    <source>
        <dbReference type="ARBA" id="ARBA00046839"/>
    </source>
</evidence>
<evidence type="ECO:0000256" key="10">
    <source>
        <dbReference type="ARBA" id="ARBA00022949"/>
    </source>
</evidence>
<feature type="compositionally biased region" description="Low complexity" evidence="21">
    <location>
        <begin position="342"/>
        <end position="373"/>
    </location>
</feature>
<evidence type="ECO:0000256" key="2">
    <source>
        <dbReference type="ARBA" id="ARBA00004346"/>
    </source>
</evidence>
<evidence type="ECO:0000313" key="25">
    <source>
        <dbReference type="Proteomes" id="UP001557470"/>
    </source>
</evidence>
<dbReference type="GO" id="GO:0031966">
    <property type="term" value="C:mitochondrial membrane"/>
    <property type="evidence" value="ECO:0007669"/>
    <property type="project" value="UniProtKB-SubCell"/>
</dbReference>
<evidence type="ECO:0000256" key="9">
    <source>
        <dbReference type="ARBA" id="ARBA00022677"/>
    </source>
</evidence>
<dbReference type="Gene3D" id="1.10.287.2070">
    <property type="match status" value="1"/>
</dbReference>
<dbReference type="SUPFAM" id="SSF48350">
    <property type="entry name" value="GTPase activation domain, GAP"/>
    <property type="match status" value="1"/>
</dbReference>
<comment type="subunit">
    <text evidence="17">Interacts with EF1A1, facilitates EF1A1 distribution to the membrane periphery and ruffles upon growth factor stimulation and suppresses cell migration. Interacts with tensin TNS1 (via N-terminus); the interaction is decreased by phosphorylation of TNS1. Interacts with TNS3 and PTEN; in resting cells, interacts with TNS3 (via C2 tensin-type domain) but, following growth factor stimulation, TNS3 and PTEN are phosphorylated which leads to weakened interaction with TNS3 and enhanced interaction with PTEN. Interacts (via C-terminus) with tensin TNS4 (via SH2 domain); the interaction is independent of tyrosine phosphorylation of DLC1.</text>
</comment>
<gene>
    <name evidence="24" type="ORF">UPYG_G00047070</name>
</gene>
<keyword evidence="25" id="KW-1185">Reference proteome</keyword>
<dbReference type="Gene3D" id="3.30.530.20">
    <property type="match status" value="1"/>
</dbReference>
<evidence type="ECO:0000259" key="23">
    <source>
        <dbReference type="PROSITE" id="PS50848"/>
    </source>
</evidence>
<dbReference type="GO" id="GO:0005096">
    <property type="term" value="F:GTPase activator activity"/>
    <property type="evidence" value="ECO:0007669"/>
    <property type="project" value="UniProtKB-KW"/>
</dbReference>
<protein>
    <recommendedName>
        <fullName evidence="5">Rho GTPase-activating protein 7</fullName>
    </recommendedName>
    <alternativeName>
        <fullName evidence="15">Rho-type GTPase-activating protein 7</fullName>
    </alternativeName>
    <alternativeName>
        <fullName evidence="16">START domain-containing protein 12</fullName>
    </alternativeName>
    <alternativeName>
        <fullName evidence="20">START domain-containing protein 13</fullName>
    </alternativeName>
    <alternativeName>
        <fullName evidence="14">StAR-related lipid transfer protein 12</fullName>
    </alternativeName>
    <alternativeName>
        <fullName evidence="19">StAR-related lipid transfer protein 13</fullName>
    </alternativeName>
</protein>
<feature type="region of interest" description="Disordered" evidence="21">
    <location>
        <begin position="491"/>
        <end position="550"/>
    </location>
</feature>
<keyword evidence="6" id="KW-0343">GTPase activation</keyword>
<name>A0ABD0YF64_UMBPY</name>
<feature type="region of interest" description="Disordered" evidence="21">
    <location>
        <begin position="1"/>
        <end position="23"/>
    </location>
</feature>
<evidence type="ECO:0000256" key="8">
    <source>
        <dbReference type="ARBA" id="ARBA00022553"/>
    </source>
</evidence>
<evidence type="ECO:0000256" key="14">
    <source>
        <dbReference type="ARBA" id="ARBA00030542"/>
    </source>
</evidence>
<dbReference type="SMART" id="SM00324">
    <property type="entry name" value="RhoGAP"/>
    <property type="match status" value="1"/>
</dbReference>
<dbReference type="EMBL" id="JAGEUA010000001">
    <property type="protein sequence ID" value="KAL1023842.1"/>
    <property type="molecule type" value="Genomic_DNA"/>
</dbReference>
<organism evidence="24 25">
    <name type="scientific">Umbra pygmaea</name>
    <name type="common">Eastern mudminnow</name>
    <dbReference type="NCBI Taxonomy" id="75934"/>
    <lineage>
        <taxon>Eukaryota</taxon>
        <taxon>Metazoa</taxon>
        <taxon>Chordata</taxon>
        <taxon>Craniata</taxon>
        <taxon>Vertebrata</taxon>
        <taxon>Euteleostomi</taxon>
        <taxon>Actinopterygii</taxon>
        <taxon>Neopterygii</taxon>
        <taxon>Teleostei</taxon>
        <taxon>Protacanthopterygii</taxon>
        <taxon>Esociformes</taxon>
        <taxon>Umbridae</taxon>
        <taxon>Umbra</taxon>
    </lineage>
</organism>
<dbReference type="Pfam" id="PF01852">
    <property type="entry name" value="START"/>
    <property type="match status" value="1"/>
</dbReference>
<keyword evidence="8" id="KW-0597">Phosphoprotein</keyword>
<evidence type="ECO:0000256" key="6">
    <source>
        <dbReference type="ARBA" id="ARBA00022468"/>
    </source>
</evidence>
<dbReference type="PROSITE" id="PS50848">
    <property type="entry name" value="START"/>
    <property type="match status" value="1"/>
</dbReference>
<evidence type="ECO:0000256" key="3">
    <source>
        <dbReference type="ARBA" id="ARBA00004496"/>
    </source>
</evidence>
<feature type="compositionally biased region" description="Polar residues" evidence="21">
    <location>
        <begin position="657"/>
        <end position="673"/>
    </location>
</feature>
<dbReference type="FunFam" id="1.10.555.10:FF:000007">
    <property type="entry name" value="rho GTPase-activating protein 7 isoform X2"/>
    <property type="match status" value="1"/>
</dbReference>
<feature type="region of interest" description="Disordered" evidence="21">
    <location>
        <begin position="284"/>
        <end position="383"/>
    </location>
</feature>
<feature type="compositionally biased region" description="Basic and acidic residues" evidence="21">
    <location>
        <begin position="10"/>
        <end position="23"/>
    </location>
</feature>
<keyword evidence="11" id="KW-0007">Acetylation</keyword>
<evidence type="ECO:0000256" key="13">
    <source>
        <dbReference type="ARBA" id="ARBA00023136"/>
    </source>
</evidence>
<dbReference type="Pfam" id="PF07647">
    <property type="entry name" value="SAM_2"/>
    <property type="match status" value="1"/>
</dbReference>
<comment type="subunit">
    <text evidence="18">Homodimer. Interacts with TAX1BP1.</text>
</comment>
<comment type="subcellular location">
    <subcellularLocation>
        <location evidence="1">Cell junction</location>
        <location evidence="1">Focal adhesion</location>
    </subcellularLocation>
    <subcellularLocation>
        <location evidence="3">Cytoplasm</location>
    </subcellularLocation>
    <subcellularLocation>
        <location evidence="4">Lipid droplet</location>
    </subcellularLocation>
    <subcellularLocation>
        <location evidence="2">Mitochondrion membrane</location>
        <topology evidence="2">Peripheral membrane protein</topology>
        <orientation evidence="2">Cytoplasmic side</orientation>
    </subcellularLocation>
</comment>
<evidence type="ECO:0000256" key="18">
    <source>
        <dbReference type="ARBA" id="ARBA00065039"/>
    </source>
</evidence>
<dbReference type="FunFam" id="3.30.530.20:FF:000009">
    <property type="entry name" value="StAR related lipid transfer domain containing 13"/>
    <property type="match status" value="1"/>
</dbReference>
<dbReference type="GO" id="GO:0005811">
    <property type="term" value="C:lipid droplet"/>
    <property type="evidence" value="ECO:0007669"/>
    <property type="project" value="UniProtKB-SubCell"/>
</dbReference>
<feature type="domain" description="START" evidence="23">
    <location>
        <begin position="1137"/>
        <end position="1331"/>
    </location>
</feature>
<dbReference type="Pfam" id="PF00620">
    <property type="entry name" value="RhoGAP"/>
    <property type="match status" value="1"/>
</dbReference>
<keyword evidence="10" id="KW-0965">Cell junction</keyword>
<dbReference type="InterPro" id="IPR013761">
    <property type="entry name" value="SAM/pointed_sf"/>
</dbReference>
<evidence type="ECO:0000256" key="16">
    <source>
        <dbReference type="ARBA" id="ARBA00032733"/>
    </source>
</evidence>
<keyword evidence="12" id="KW-0496">Mitochondrion</keyword>
<feature type="compositionally biased region" description="Polar residues" evidence="21">
    <location>
        <begin position="307"/>
        <end position="327"/>
    </location>
</feature>
<dbReference type="InterPro" id="IPR023393">
    <property type="entry name" value="START-like_dom_sf"/>
</dbReference>
<feature type="compositionally biased region" description="Low complexity" evidence="21">
    <location>
        <begin position="569"/>
        <end position="586"/>
    </location>
</feature>
<dbReference type="SMART" id="SM00234">
    <property type="entry name" value="START"/>
    <property type="match status" value="1"/>
</dbReference>
<evidence type="ECO:0000256" key="20">
    <source>
        <dbReference type="ARBA" id="ARBA00076865"/>
    </source>
</evidence>
<reference evidence="24 25" key="1">
    <citation type="submission" date="2024-06" db="EMBL/GenBank/DDBJ databases">
        <authorList>
            <person name="Pan Q."/>
            <person name="Wen M."/>
            <person name="Jouanno E."/>
            <person name="Zahm M."/>
            <person name="Klopp C."/>
            <person name="Cabau C."/>
            <person name="Louis A."/>
            <person name="Berthelot C."/>
            <person name="Parey E."/>
            <person name="Roest Crollius H."/>
            <person name="Montfort J."/>
            <person name="Robinson-Rechavi M."/>
            <person name="Bouchez O."/>
            <person name="Lampietro C."/>
            <person name="Lopez Roques C."/>
            <person name="Donnadieu C."/>
            <person name="Postlethwait J."/>
            <person name="Bobe J."/>
            <person name="Verreycken H."/>
            <person name="Guiguen Y."/>
        </authorList>
    </citation>
    <scope>NUCLEOTIDE SEQUENCE [LARGE SCALE GENOMIC DNA]</scope>
    <source>
        <strain evidence="24">Up_M1</strain>
        <tissue evidence="24">Testis</tissue>
    </source>
</reference>
<keyword evidence="9" id="KW-0551">Lipid droplet</keyword>
<evidence type="ECO:0000256" key="21">
    <source>
        <dbReference type="SAM" id="MobiDB-lite"/>
    </source>
</evidence>
<dbReference type="SUPFAM" id="SSF55961">
    <property type="entry name" value="Bet v1-like"/>
    <property type="match status" value="1"/>
</dbReference>
<evidence type="ECO:0000256" key="5">
    <source>
        <dbReference type="ARBA" id="ARBA00014465"/>
    </source>
</evidence>
<dbReference type="PANTHER" id="PTHR12659">
    <property type="entry name" value="RHO-TYPE GTPASE ACTIVATING PROTEIN"/>
    <property type="match status" value="1"/>
</dbReference>
<feature type="compositionally biased region" description="Acidic residues" evidence="21">
    <location>
        <begin position="724"/>
        <end position="742"/>
    </location>
</feature>
<evidence type="ECO:0000256" key="15">
    <source>
        <dbReference type="ARBA" id="ARBA00030675"/>
    </source>
</evidence>
<dbReference type="SUPFAM" id="SSF47769">
    <property type="entry name" value="SAM/Pointed domain"/>
    <property type="match status" value="1"/>
</dbReference>
<proteinExistence type="predicted"/>
<feature type="region of interest" description="Disordered" evidence="21">
    <location>
        <begin position="562"/>
        <end position="611"/>
    </location>
</feature>
<feature type="region of interest" description="Disordered" evidence="21">
    <location>
        <begin position="630"/>
        <end position="676"/>
    </location>
</feature>
<evidence type="ECO:0000259" key="22">
    <source>
        <dbReference type="PROSITE" id="PS50238"/>
    </source>
</evidence>
<evidence type="ECO:0000256" key="1">
    <source>
        <dbReference type="ARBA" id="ARBA00004246"/>
    </source>
</evidence>
<dbReference type="PROSITE" id="PS50238">
    <property type="entry name" value="RHOGAP"/>
    <property type="match status" value="1"/>
</dbReference>
<keyword evidence="13" id="KW-0472">Membrane</keyword>
<evidence type="ECO:0000313" key="24">
    <source>
        <dbReference type="EMBL" id="KAL1023842.1"/>
    </source>
</evidence>
<sequence length="1331" mass="147003">MGESPVAADGQKEQNRPGEPQEIKELTEEVRQAGNRSNTHILDVNREAKSRDDKVEDHMVKLRTRKGCREEQESSRLDSMVLLLMKLDQLDQEIDTALSTSSSMASTPTLKRQDCLEVADSIASAGSVPSTFQVMNTSQLIKVYTTSAGATATPGTKPKSRSLPALPRTDKKEIEAKEACTWLRAAGFPQYAQLYEDGLFPIEIVSVTRDHDFLDRDAIEALCRRLNTLNKCALMKLDISPQRKRSEDSDEDEPCAISGRWTFQRDSKRWSRLEELDVFCLPGGDQPPFAKDQRPSAGQGKLREGLSSESVLTDLSEQPEVSSLHSSGSGGERAGTRKFNGTTPHDAAAATGATRASSVASMCSSSGTGSCGVNEDSLSDGPPPSPLETTLGRFSFESKQDGTVGLETRAREAGGGKSTRSRAKSFLKRMESLRLRSTSSSRKKKGVAGASRLEISGPVIKEGLDDDKLRRLNCVDISSLHLDPTRTMTLNRNRSVSYSTQTSNGSTGSAGSTGSSHSEASSGSAVSTPSPVTRARSHSTAAGSSKRGGMYLEGFDPLSVFLPPSRKLPSSAEPKAAQQPPQQQPSMRTVDEQNRRNCGVSKRGRLNGEMEEEEEDGVIFFYLPEGHKPGTFPKALSDSRQPPHSKDQSVPLATVGRQCQRQPRRSSTGSADSRLSFYDNVPTAAYYLGDEDGEVEEHKLEEVLEQVSGLQRFVNAWTDREAAGEEEDDEDEEEEEDGDSDSALDSASPCPSSPLQNRLEENGSDQDSTGNPQEEGEEGNRERRDSGVGASLSRTNRPQKLRWPSFQASHRPSPSWAQLQIGCQSVLQMNLLQKLSLLQLTALLEKHTPTNKHGFSWAVPKFMKRIKIRDYKDRNVFGVPLLLNVQRTGQPLPQSIQQAMRYLRSQCLDQVGLFRKSGVKSRIQALRQMNESCGADGGGVSYEGQSAYDVADMLKQYFRDLPEPLLTSKLTETFLQIYQYMPKDLRLQAARAAVLLLPDENREALQTLLCLLSDVTAAVAENQMTCANLAVCLAPSIFHLNTLRRKESASPRVMNRKQALGKPDQRDLNENLAATHGLAHMIQECRKLFRIPEEMSRCRNSYLEQALIPLKLEDLGGPSGGYGGAGRSPGYRAYLLQTLDALLKEAKDKFKGYDSCSTPEHAELAYKKVHDGSPLRLWKASVEVPAGPEEVLTRILREQARWDEDLMESRVVETLDERTEVYQYVRNTMAPHPARDHLVLRSWVTDLPKGACALVCTSVDHDGATPLGMRANVLTSRYFIESCGSNKSRLTHISRVDCRGRFPEWYHKLYGHLCATEVVRIRESFTTPMEK</sequence>
<dbReference type="InterPro" id="IPR002913">
    <property type="entry name" value="START_lipid-bd_dom"/>
</dbReference>
<dbReference type="Proteomes" id="UP001557470">
    <property type="component" value="Unassembled WGS sequence"/>
</dbReference>
<evidence type="ECO:0000256" key="4">
    <source>
        <dbReference type="ARBA" id="ARBA00004502"/>
    </source>
</evidence>
<dbReference type="FunFam" id="1.10.287.2070:FF:000001">
    <property type="entry name" value="StAR-related lipid transfer domain-containing 13"/>
    <property type="match status" value="1"/>
</dbReference>
<dbReference type="Gene3D" id="1.10.555.10">
    <property type="entry name" value="Rho GTPase activation protein"/>
    <property type="match status" value="1"/>
</dbReference>
<keyword evidence="7" id="KW-0963">Cytoplasm</keyword>
<dbReference type="InterPro" id="IPR000198">
    <property type="entry name" value="RhoGAP_dom"/>
</dbReference>
<dbReference type="CDD" id="cd08869">
    <property type="entry name" value="START_RhoGAP"/>
    <property type="match status" value="1"/>
</dbReference>
<dbReference type="CDD" id="cd09538">
    <property type="entry name" value="SAM_DLC1_2-like"/>
    <property type="match status" value="1"/>
</dbReference>
<feature type="compositionally biased region" description="Low complexity" evidence="21">
    <location>
        <begin position="497"/>
        <end position="530"/>
    </location>
</feature>
<dbReference type="InterPro" id="IPR001660">
    <property type="entry name" value="SAM"/>
</dbReference>
<evidence type="ECO:0000256" key="11">
    <source>
        <dbReference type="ARBA" id="ARBA00022990"/>
    </source>
</evidence>
<dbReference type="GO" id="GO:0005925">
    <property type="term" value="C:focal adhesion"/>
    <property type="evidence" value="ECO:0007669"/>
    <property type="project" value="UniProtKB-SubCell"/>
</dbReference>
<dbReference type="PANTHER" id="PTHR12659:SF2">
    <property type="entry name" value="RHO GTPASE-ACTIVATING PROTEIN 7"/>
    <property type="match status" value="1"/>
</dbReference>
<feature type="domain" description="Rho-GAP" evidence="22">
    <location>
        <begin position="879"/>
        <end position="1089"/>
    </location>
</feature>
<dbReference type="InterPro" id="IPR008936">
    <property type="entry name" value="Rho_GTPase_activation_prot"/>
</dbReference>
<feature type="region of interest" description="Disordered" evidence="21">
    <location>
        <begin position="721"/>
        <end position="809"/>
    </location>
</feature>
<evidence type="ECO:0000256" key="19">
    <source>
        <dbReference type="ARBA" id="ARBA00067490"/>
    </source>
</evidence>
<evidence type="ECO:0000256" key="12">
    <source>
        <dbReference type="ARBA" id="ARBA00023128"/>
    </source>
</evidence>
<comment type="caution">
    <text evidence="24">The sequence shown here is derived from an EMBL/GenBank/DDBJ whole genome shotgun (WGS) entry which is preliminary data.</text>
</comment>